<dbReference type="Gene3D" id="1.10.10.10">
    <property type="entry name" value="Winged helix-like DNA-binding domain superfamily/Winged helix DNA-binding domain"/>
    <property type="match status" value="1"/>
</dbReference>
<evidence type="ECO:0000256" key="2">
    <source>
        <dbReference type="PROSITE-ProRule" id="PRU01091"/>
    </source>
</evidence>
<dbReference type="GO" id="GO:0003677">
    <property type="term" value="F:DNA binding"/>
    <property type="evidence" value="ECO:0007669"/>
    <property type="project" value="UniProtKB-UniRule"/>
</dbReference>
<dbReference type="CDD" id="cd00383">
    <property type="entry name" value="trans_reg_C"/>
    <property type="match status" value="1"/>
</dbReference>
<accession>A0A9X1XJF2</accession>
<dbReference type="InterPro" id="IPR016032">
    <property type="entry name" value="Sig_transdc_resp-reg_C-effctor"/>
</dbReference>
<feature type="DNA-binding region" description="OmpR/PhoB-type" evidence="2">
    <location>
        <begin position="8"/>
        <end position="105"/>
    </location>
</feature>
<evidence type="ECO:0000256" key="1">
    <source>
        <dbReference type="ARBA" id="ARBA00023125"/>
    </source>
</evidence>
<evidence type="ECO:0000259" key="3">
    <source>
        <dbReference type="PROSITE" id="PS51755"/>
    </source>
</evidence>
<dbReference type="SMART" id="SM00862">
    <property type="entry name" value="Trans_reg_C"/>
    <property type="match status" value="1"/>
</dbReference>
<proteinExistence type="predicted"/>
<dbReference type="PROSITE" id="PS51755">
    <property type="entry name" value="OMPR_PHOB"/>
    <property type="match status" value="1"/>
</dbReference>
<evidence type="ECO:0000313" key="4">
    <source>
        <dbReference type="EMBL" id="MCK6262938.1"/>
    </source>
</evidence>
<dbReference type="GO" id="GO:0006355">
    <property type="term" value="P:regulation of DNA-templated transcription"/>
    <property type="evidence" value="ECO:0007669"/>
    <property type="project" value="InterPro"/>
</dbReference>
<dbReference type="Proteomes" id="UP001139559">
    <property type="component" value="Unassembled WGS sequence"/>
</dbReference>
<comment type="caution">
    <text evidence="4">The sequence shown here is derived from an EMBL/GenBank/DDBJ whole genome shotgun (WGS) entry which is preliminary data.</text>
</comment>
<organism evidence="4 5">
    <name type="scientific">Vibrio amylolyticus</name>
    <dbReference type="NCBI Taxonomy" id="2847292"/>
    <lineage>
        <taxon>Bacteria</taxon>
        <taxon>Pseudomonadati</taxon>
        <taxon>Pseudomonadota</taxon>
        <taxon>Gammaproteobacteria</taxon>
        <taxon>Vibrionales</taxon>
        <taxon>Vibrionaceae</taxon>
        <taxon>Vibrio</taxon>
    </lineage>
</organism>
<sequence length="228" mass="25719">MTQPALEPPIYQVAGFQYSPTSGAIKNQEDKIIRLRAREANLLTALIDSFPEVLSRQSIEDQLWKGSYATNATINQTIKALRFSLEDDQRALIRTIPKQGYVLSSKPHLISEESELVVIQPAPKAEHVEAPLIEKTRLRLSTMFSPLHVGAIAISCLLFFSIGYQGELFPENDRVSHKVGKNWILFKPEPGELEQLKLDSKHPSIISKIKTYHRICQVTEGLTQCKNQ</sequence>
<dbReference type="GO" id="GO:0000160">
    <property type="term" value="P:phosphorelay signal transduction system"/>
    <property type="evidence" value="ECO:0007669"/>
    <property type="project" value="InterPro"/>
</dbReference>
<keyword evidence="1 2" id="KW-0238">DNA-binding</keyword>
<evidence type="ECO:0000313" key="5">
    <source>
        <dbReference type="Proteomes" id="UP001139559"/>
    </source>
</evidence>
<gene>
    <name evidence="4" type="ORF">KP803_06555</name>
</gene>
<dbReference type="SUPFAM" id="SSF46894">
    <property type="entry name" value="C-terminal effector domain of the bipartite response regulators"/>
    <property type="match status" value="1"/>
</dbReference>
<dbReference type="InterPro" id="IPR036388">
    <property type="entry name" value="WH-like_DNA-bd_sf"/>
</dbReference>
<keyword evidence="5" id="KW-1185">Reference proteome</keyword>
<dbReference type="AlphaFoldDB" id="A0A9X1XJF2"/>
<dbReference type="RefSeq" id="WP_248008046.1">
    <property type="nucleotide sequence ID" value="NZ_JAJHVV010000003.1"/>
</dbReference>
<name>A0A9X1XJF2_9VIBR</name>
<reference evidence="4" key="1">
    <citation type="submission" date="2021-11" db="EMBL/GenBank/DDBJ databases">
        <title>Vibrio ZSDE26 sp. nov. and Vibrio ZSDZ34 sp. nov., isolated from coastal seawater in Qingdao.</title>
        <authorList>
            <person name="Zhang P."/>
        </authorList>
    </citation>
    <scope>NUCLEOTIDE SEQUENCE</scope>
    <source>
        <strain evidence="4">ZSDE26</strain>
    </source>
</reference>
<dbReference type="InterPro" id="IPR001867">
    <property type="entry name" value="OmpR/PhoB-type_DNA-bd"/>
</dbReference>
<protein>
    <submittedName>
        <fullName evidence="4">Winged helix-turn-helix domain-containing protein</fullName>
    </submittedName>
</protein>
<feature type="domain" description="OmpR/PhoB-type" evidence="3">
    <location>
        <begin position="8"/>
        <end position="105"/>
    </location>
</feature>
<dbReference type="Pfam" id="PF00486">
    <property type="entry name" value="Trans_reg_C"/>
    <property type="match status" value="1"/>
</dbReference>
<dbReference type="EMBL" id="JAJHVV010000003">
    <property type="protein sequence ID" value="MCK6262938.1"/>
    <property type="molecule type" value="Genomic_DNA"/>
</dbReference>